<evidence type="ECO:0000313" key="2">
    <source>
        <dbReference type="Proteomes" id="UP001150581"/>
    </source>
</evidence>
<proteinExistence type="predicted"/>
<keyword evidence="2" id="KW-1185">Reference proteome</keyword>
<dbReference type="EMBL" id="JANBPG010000029">
    <property type="protein sequence ID" value="KAJ1901405.1"/>
    <property type="molecule type" value="Genomic_DNA"/>
</dbReference>
<accession>A0ACC1IV27</accession>
<name>A0ACC1IV27_9FUNG</name>
<protein>
    <submittedName>
        <fullName evidence="1">Uncharacterized protein</fullName>
    </submittedName>
</protein>
<sequence length="112" mass="12082">MSNLYKQTAGAIKDTIGSMVGNKDLVDKDREQWAEGEGKQNMQETQARREDENPNMHRAGDSASDVSGASKEKVGQAIGNKSMEAEGHSQCAQAKGNAAYHKLAKDNVRAGF</sequence>
<evidence type="ECO:0000313" key="1">
    <source>
        <dbReference type="EMBL" id="KAJ1901405.1"/>
    </source>
</evidence>
<reference evidence="1" key="1">
    <citation type="submission" date="2022-07" db="EMBL/GenBank/DDBJ databases">
        <title>Phylogenomic reconstructions and comparative analyses of Kickxellomycotina fungi.</title>
        <authorList>
            <person name="Reynolds N.K."/>
            <person name="Stajich J.E."/>
            <person name="Barry K."/>
            <person name="Grigoriev I.V."/>
            <person name="Crous P."/>
            <person name="Smith M.E."/>
        </authorList>
    </citation>
    <scope>NUCLEOTIDE SEQUENCE</scope>
    <source>
        <strain evidence="1">Benny 63K</strain>
    </source>
</reference>
<comment type="caution">
    <text evidence="1">The sequence shown here is derived from an EMBL/GenBank/DDBJ whole genome shotgun (WGS) entry which is preliminary data.</text>
</comment>
<gene>
    <name evidence="1" type="ORF">LPJ66_000821</name>
</gene>
<organism evidence="1 2">
    <name type="scientific">Kickxella alabastrina</name>
    <dbReference type="NCBI Taxonomy" id="61397"/>
    <lineage>
        <taxon>Eukaryota</taxon>
        <taxon>Fungi</taxon>
        <taxon>Fungi incertae sedis</taxon>
        <taxon>Zoopagomycota</taxon>
        <taxon>Kickxellomycotina</taxon>
        <taxon>Kickxellomycetes</taxon>
        <taxon>Kickxellales</taxon>
        <taxon>Kickxellaceae</taxon>
        <taxon>Kickxella</taxon>
    </lineage>
</organism>
<dbReference type="Proteomes" id="UP001150581">
    <property type="component" value="Unassembled WGS sequence"/>
</dbReference>